<accession>A0A367KEL5</accession>
<evidence type="ECO:0000313" key="2">
    <source>
        <dbReference type="EMBL" id="RCI00571.1"/>
    </source>
</evidence>
<comment type="caution">
    <text evidence="2">The sequence shown here is derived from an EMBL/GenBank/DDBJ whole genome shotgun (WGS) entry which is preliminary data.</text>
</comment>
<reference evidence="2 3" key="1">
    <citation type="journal article" date="2018" name="G3 (Bethesda)">
        <title>Phylogenetic and Phylogenomic Definition of Rhizopus Species.</title>
        <authorList>
            <person name="Gryganskyi A.P."/>
            <person name="Golan J."/>
            <person name="Dolatabadi S."/>
            <person name="Mondo S."/>
            <person name="Robb S."/>
            <person name="Idnurm A."/>
            <person name="Muszewska A."/>
            <person name="Steczkiewicz K."/>
            <person name="Masonjones S."/>
            <person name="Liao H.L."/>
            <person name="Gajdeczka M.T."/>
            <person name="Anike F."/>
            <person name="Vuek A."/>
            <person name="Anishchenko I.M."/>
            <person name="Voigt K."/>
            <person name="de Hoog G.S."/>
            <person name="Smith M.E."/>
            <person name="Heitman J."/>
            <person name="Vilgalys R."/>
            <person name="Stajich J.E."/>
        </authorList>
    </citation>
    <scope>NUCLEOTIDE SEQUENCE [LARGE SCALE GENOMIC DNA]</scope>
    <source>
        <strain evidence="2 3">CBS 357.93</strain>
    </source>
</reference>
<dbReference type="Proteomes" id="UP000252139">
    <property type="component" value="Unassembled WGS sequence"/>
</dbReference>
<evidence type="ECO:0000256" key="1">
    <source>
        <dbReference type="SAM" id="MobiDB-lite"/>
    </source>
</evidence>
<evidence type="ECO:0000313" key="3">
    <source>
        <dbReference type="Proteomes" id="UP000252139"/>
    </source>
</evidence>
<keyword evidence="3" id="KW-1185">Reference proteome</keyword>
<feature type="region of interest" description="Disordered" evidence="1">
    <location>
        <begin position="19"/>
        <end position="57"/>
    </location>
</feature>
<proteinExistence type="predicted"/>
<organism evidence="2 3">
    <name type="scientific">Rhizopus azygosporus</name>
    <name type="common">Rhizopus microsporus var. azygosporus</name>
    <dbReference type="NCBI Taxonomy" id="86630"/>
    <lineage>
        <taxon>Eukaryota</taxon>
        <taxon>Fungi</taxon>
        <taxon>Fungi incertae sedis</taxon>
        <taxon>Mucoromycota</taxon>
        <taxon>Mucoromycotina</taxon>
        <taxon>Mucoromycetes</taxon>
        <taxon>Mucorales</taxon>
        <taxon>Mucorineae</taxon>
        <taxon>Rhizopodaceae</taxon>
        <taxon>Rhizopus</taxon>
    </lineage>
</organism>
<dbReference type="AlphaFoldDB" id="A0A367KEL5"/>
<dbReference type="OrthoDB" id="2287704at2759"/>
<sequence length="645" mass="73346">MMHELKNYYYSDHSETISATHHQQQQCQITSNDGVPTTEQPEQSAEQNKRRASCNDSIENEPLNSTCIYFSPPDPQNRFMVQSLNVNIALFNFQRSILNNKWKLALEDSMHSAMTVHSILFLSMDQHNYNDISTFFNQTVYATIIQTIEGTYGIEKPRFPMDTITKVLNIIQDVSTKIISRNKGIMQLIDLDLPSQETRFAKSIIQLMGKLPHNPISNDINESELGSRYIDPFLCSLFMILTTACAYDGRMKSLWRPVDSVMDDDDIDAMSIDSTPETEIPENETEKFEEMVSDLGWYEYNAHEEAFETQSSQDESVDGSVEVKLSNPVTDGSALDASLNILQYAKKKGISREAFDSIIGMVNNYIKKYSPKVPLLYSHFKSRGRLIKKFPVKAREHDVCKNGCELFGDDDGGDRCGECGENKASARKMKYLSLNEQLGLLVSNGQTLELVKSSEKYEKDQDVLYDSFDGILGETLLKFYSNRKDRLVLYSSLYSDVFQVFRNEKHTMTIFHLVILNLPKIIRTENKYMLQPIKQELEVLQSKGFRLSGSSMTVNAHRLFASGDISACAKLAGYGFLLKNFLFSLMKVLSVAPFGASGVHTRCLFSMDILLSYPRFSGQSLIAWNPSSVNFCTQIFIESPRQHFY</sequence>
<name>A0A367KEL5_RHIAZ</name>
<feature type="compositionally biased region" description="Polar residues" evidence="1">
    <location>
        <begin position="19"/>
        <end position="46"/>
    </location>
</feature>
<protein>
    <submittedName>
        <fullName evidence="2">Uncharacterized protein</fullName>
    </submittedName>
</protein>
<gene>
    <name evidence="2" type="ORF">CU097_015704</name>
</gene>
<dbReference type="EMBL" id="PJQL01000053">
    <property type="protein sequence ID" value="RCI00571.1"/>
    <property type="molecule type" value="Genomic_DNA"/>
</dbReference>